<dbReference type="InterPro" id="IPR051563">
    <property type="entry name" value="Glycosyl_Hydrolase_51"/>
</dbReference>
<keyword evidence="3" id="KW-1185">Reference proteome</keyword>
<dbReference type="STRING" id="4540.A0A3L6PZU6"/>
<dbReference type="SUPFAM" id="SSF51445">
    <property type="entry name" value="(Trans)glycosidases"/>
    <property type="match status" value="1"/>
</dbReference>
<accession>A0A3L6PZU6</accession>
<dbReference type="Pfam" id="PF06964">
    <property type="entry name" value="Alpha-L-AF_C"/>
    <property type="match status" value="1"/>
</dbReference>
<organism evidence="2 3">
    <name type="scientific">Panicum miliaceum</name>
    <name type="common">Proso millet</name>
    <name type="synonym">Broomcorn millet</name>
    <dbReference type="NCBI Taxonomy" id="4540"/>
    <lineage>
        <taxon>Eukaryota</taxon>
        <taxon>Viridiplantae</taxon>
        <taxon>Streptophyta</taxon>
        <taxon>Embryophyta</taxon>
        <taxon>Tracheophyta</taxon>
        <taxon>Spermatophyta</taxon>
        <taxon>Magnoliopsida</taxon>
        <taxon>Liliopsida</taxon>
        <taxon>Poales</taxon>
        <taxon>Poaceae</taxon>
        <taxon>PACMAD clade</taxon>
        <taxon>Panicoideae</taxon>
        <taxon>Panicodae</taxon>
        <taxon>Paniceae</taxon>
        <taxon>Panicinae</taxon>
        <taxon>Panicum</taxon>
        <taxon>Panicum sect. Panicum</taxon>
    </lineage>
</organism>
<proteinExistence type="predicted"/>
<dbReference type="OrthoDB" id="677263at2759"/>
<evidence type="ECO:0000313" key="2">
    <source>
        <dbReference type="EMBL" id="RLM69248.1"/>
    </source>
</evidence>
<dbReference type="PANTHER" id="PTHR31776:SF22">
    <property type="entry name" value="NON-REDUCING END ALPHA-L-ARABINOFURANOSIDASE"/>
    <property type="match status" value="1"/>
</dbReference>
<name>A0A3L6PZU6_PANMI</name>
<dbReference type="PANTHER" id="PTHR31776">
    <property type="entry name" value="ALPHA-L-ARABINOFURANOSIDASE 1"/>
    <property type="match status" value="1"/>
</dbReference>
<dbReference type="InterPro" id="IPR017853">
    <property type="entry name" value="GH"/>
</dbReference>
<dbReference type="SMART" id="SM00813">
    <property type="entry name" value="Alpha-L-AF_C"/>
    <property type="match status" value="1"/>
</dbReference>
<dbReference type="GO" id="GO:0046556">
    <property type="term" value="F:alpha-L-arabinofuranosidase activity"/>
    <property type="evidence" value="ECO:0007669"/>
    <property type="project" value="UniProtKB-EC"/>
</dbReference>
<feature type="domain" description="Alpha-L-arabinofuranosidase C-terminal" evidence="1">
    <location>
        <begin position="18"/>
        <end position="231"/>
    </location>
</feature>
<dbReference type="Gene3D" id="3.20.20.80">
    <property type="entry name" value="Glycosidases"/>
    <property type="match status" value="1"/>
</dbReference>
<gene>
    <name evidence="2" type="ORF">C2845_PM17G05310</name>
</gene>
<dbReference type="Proteomes" id="UP000275267">
    <property type="component" value="Unassembled WGS sequence"/>
</dbReference>
<protein>
    <submittedName>
        <fullName evidence="2">Alpha-L-arabinofuranosidase 1-like</fullName>
    </submittedName>
</protein>
<dbReference type="Gene3D" id="2.60.40.1180">
    <property type="entry name" value="Golgi alpha-mannosidase II"/>
    <property type="match status" value="1"/>
</dbReference>
<dbReference type="EMBL" id="PQIB02000014">
    <property type="protein sequence ID" value="RLM69248.1"/>
    <property type="molecule type" value="Genomic_DNA"/>
</dbReference>
<comment type="caution">
    <text evidence="2">The sequence shown here is derived from an EMBL/GenBank/DDBJ whole genome shotgun (WGS) entry which is preliminary data.</text>
</comment>
<evidence type="ECO:0000313" key="3">
    <source>
        <dbReference type="Proteomes" id="UP000275267"/>
    </source>
</evidence>
<dbReference type="GO" id="GO:0046373">
    <property type="term" value="P:L-arabinose metabolic process"/>
    <property type="evidence" value="ECO:0007669"/>
    <property type="project" value="InterPro"/>
</dbReference>
<reference evidence="3" key="1">
    <citation type="journal article" date="2019" name="Nat. Commun.">
        <title>The genome of broomcorn millet.</title>
        <authorList>
            <person name="Zou C."/>
            <person name="Miki D."/>
            <person name="Li D."/>
            <person name="Tang Q."/>
            <person name="Xiao L."/>
            <person name="Rajput S."/>
            <person name="Deng P."/>
            <person name="Jia W."/>
            <person name="Huang R."/>
            <person name="Zhang M."/>
            <person name="Sun Y."/>
            <person name="Hu J."/>
            <person name="Fu X."/>
            <person name="Schnable P.S."/>
            <person name="Li F."/>
            <person name="Zhang H."/>
            <person name="Feng B."/>
            <person name="Zhu X."/>
            <person name="Liu R."/>
            <person name="Schnable J.C."/>
            <person name="Zhu J.-K."/>
            <person name="Zhang H."/>
        </authorList>
    </citation>
    <scope>NUCLEOTIDE SEQUENCE [LARGE SCALE GENOMIC DNA]</scope>
</reference>
<dbReference type="AlphaFoldDB" id="A0A3L6PZU6"/>
<sequence length="259" mass="28509">MRSTFDRTSCEGPKAFVSEYAVWKSDAGKGSLLASLAEAAFLTGLERNSDIVHMASYAPLFVNANDRKWNPDAIVFNSWQHYGTPSYWMQTLFRESSGAIVHPITINSRYSGSLAASAITWQDSGNSFLRVKARKECIKKKVIVYLKDQFVTFISKALVQIVNFGSHAVRVRISATGLGASVNAVGSTVTVLTSGNVMDENSFSHPQKVVPVKRQLRNAAEQMRVKLAPHSLTSFDLALAQSKLVTLAEKDDGYLRSRV</sequence>
<dbReference type="InterPro" id="IPR010720">
    <property type="entry name" value="Alpha-L-AF_C"/>
</dbReference>
<dbReference type="InterPro" id="IPR013780">
    <property type="entry name" value="Glyco_hydro_b"/>
</dbReference>
<evidence type="ECO:0000259" key="1">
    <source>
        <dbReference type="SMART" id="SM00813"/>
    </source>
</evidence>